<dbReference type="RefSeq" id="WP_163493892.1">
    <property type="nucleotide sequence ID" value="NZ_CP048711.1"/>
</dbReference>
<gene>
    <name evidence="1" type="ORF">G3T16_03745</name>
</gene>
<organism evidence="1 2">
    <name type="scientific">Kineobactrum salinum</name>
    <dbReference type="NCBI Taxonomy" id="2708301"/>
    <lineage>
        <taxon>Bacteria</taxon>
        <taxon>Pseudomonadati</taxon>
        <taxon>Pseudomonadota</taxon>
        <taxon>Gammaproteobacteria</taxon>
        <taxon>Cellvibrionales</taxon>
        <taxon>Halieaceae</taxon>
        <taxon>Kineobactrum</taxon>
    </lineage>
</organism>
<proteinExistence type="predicted"/>
<dbReference type="AlphaFoldDB" id="A0A6C0TXT7"/>
<dbReference type="Proteomes" id="UP000477680">
    <property type="component" value="Chromosome"/>
</dbReference>
<name>A0A6C0TXT7_9GAMM</name>
<accession>A0A6C0TXT7</accession>
<evidence type="ECO:0000313" key="2">
    <source>
        <dbReference type="Proteomes" id="UP000477680"/>
    </source>
</evidence>
<dbReference type="KEGG" id="kim:G3T16_03745"/>
<keyword evidence="2" id="KW-1185">Reference proteome</keyword>
<evidence type="ECO:0000313" key="1">
    <source>
        <dbReference type="EMBL" id="QIB64642.1"/>
    </source>
</evidence>
<protein>
    <submittedName>
        <fullName evidence="1">Uncharacterized protein</fullName>
    </submittedName>
</protein>
<reference evidence="1 2" key="1">
    <citation type="submission" date="2020-02" db="EMBL/GenBank/DDBJ databases">
        <title>Genome sequencing for Kineobactrum sp. M2.</title>
        <authorList>
            <person name="Park S.-J."/>
        </authorList>
    </citation>
    <scope>NUCLEOTIDE SEQUENCE [LARGE SCALE GENOMIC DNA]</scope>
    <source>
        <strain evidence="1 2">M2</strain>
    </source>
</reference>
<dbReference type="EMBL" id="CP048711">
    <property type="protein sequence ID" value="QIB64642.1"/>
    <property type="molecule type" value="Genomic_DNA"/>
</dbReference>
<sequence>MKITIRESGKTETLSILDPDGTDFAVEFIRSTGALDDGQFDYEEESGTWTCSQDTYNKWAQVIRDNELLDTRLPALNRKYGTKTVNKVIGAAGNCRPEDFARTINSALDEAFGKQ</sequence>